<dbReference type="EMBL" id="KV442039">
    <property type="protein sequence ID" value="OAQ29730.1"/>
    <property type="molecule type" value="Genomic_DNA"/>
</dbReference>
<dbReference type="AlphaFoldDB" id="A0A197JWY1"/>
<organism evidence="8 9">
    <name type="scientific">Linnemannia elongata AG-77</name>
    <dbReference type="NCBI Taxonomy" id="1314771"/>
    <lineage>
        <taxon>Eukaryota</taxon>
        <taxon>Fungi</taxon>
        <taxon>Fungi incertae sedis</taxon>
        <taxon>Mucoromycota</taxon>
        <taxon>Mortierellomycotina</taxon>
        <taxon>Mortierellomycetes</taxon>
        <taxon>Mortierellales</taxon>
        <taxon>Mortierellaceae</taxon>
        <taxon>Linnemannia</taxon>
    </lineage>
</organism>
<reference evidence="8 9" key="1">
    <citation type="submission" date="2016-05" db="EMBL/GenBank/DDBJ databases">
        <title>Genome sequencing reveals origins of a unique bacterial endosymbiosis in the earliest lineages of terrestrial Fungi.</title>
        <authorList>
            <consortium name="DOE Joint Genome Institute"/>
            <person name="Uehling J."/>
            <person name="Gryganskyi A."/>
            <person name="Hameed K."/>
            <person name="Tschaplinski T."/>
            <person name="Misztal P."/>
            <person name="Wu S."/>
            <person name="Desiro A."/>
            <person name="Vande Pol N."/>
            <person name="Du Z.-Y."/>
            <person name="Zienkiewicz A."/>
            <person name="Zienkiewicz K."/>
            <person name="Morin E."/>
            <person name="Tisserant E."/>
            <person name="Splivallo R."/>
            <person name="Hainaut M."/>
            <person name="Henrissat B."/>
            <person name="Ohm R."/>
            <person name="Kuo A."/>
            <person name="Yan J."/>
            <person name="Lipzen A."/>
            <person name="Nolan M."/>
            <person name="Labutti K."/>
            <person name="Barry K."/>
            <person name="Goldstein A."/>
            <person name="Labbe J."/>
            <person name="Schadt C."/>
            <person name="Tuskan G."/>
            <person name="Grigoriev I."/>
            <person name="Martin F."/>
            <person name="Vilgalys R."/>
            <person name="Bonito G."/>
        </authorList>
    </citation>
    <scope>NUCLEOTIDE SEQUENCE [LARGE SCALE GENOMIC DNA]</scope>
    <source>
        <strain evidence="8 9">AG-77</strain>
    </source>
</reference>
<protein>
    <recommendedName>
        <fullName evidence="7">Dolichol-phosphate mannosyltransferase subunit 3</fullName>
    </recommendedName>
</protein>
<name>A0A197JWY1_9FUNG</name>
<gene>
    <name evidence="8" type="ORF">K457DRAFT_137606</name>
</gene>
<keyword evidence="8" id="KW-0328">Glycosyltransferase</keyword>
<proteinExistence type="inferred from homology"/>
<keyword evidence="9" id="KW-1185">Reference proteome</keyword>
<comment type="subunit">
    <text evidence="7">Component of the dolichol-phosphate mannose (DPM) synthase complex.</text>
</comment>
<dbReference type="OrthoDB" id="2014333at2759"/>
<keyword evidence="8" id="KW-0808">Transferase</keyword>
<keyword evidence="6 7" id="KW-0472">Membrane</keyword>
<keyword evidence="5 7" id="KW-1133">Transmembrane helix</keyword>
<keyword evidence="3 7" id="KW-0812">Transmembrane</keyword>
<dbReference type="STRING" id="1314771.A0A197JWY1"/>
<feature type="transmembrane region" description="Helical" evidence="7">
    <location>
        <begin position="7"/>
        <end position="25"/>
    </location>
</feature>
<evidence type="ECO:0000256" key="3">
    <source>
        <dbReference type="ARBA" id="ARBA00022692"/>
    </source>
</evidence>
<feature type="transmembrane region" description="Helical" evidence="7">
    <location>
        <begin position="37"/>
        <end position="56"/>
    </location>
</feature>
<evidence type="ECO:0000256" key="2">
    <source>
        <dbReference type="ARBA" id="ARBA00010430"/>
    </source>
</evidence>
<dbReference type="PANTHER" id="PTHR16433:SF0">
    <property type="entry name" value="DOLICHOL-PHOSPHATE MANNOSYLTRANSFERASE SUBUNIT 3"/>
    <property type="match status" value="1"/>
</dbReference>
<dbReference type="GO" id="GO:0016757">
    <property type="term" value="F:glycosyltransferase activity"/>
    <property type="evidence" value="ECO:0007669"/>
    <property type="project" value="UniProtKB-KW"/>
</dbReference>
<keyword evidence="4 7" id="KW-0256">Endoplasmic reticulum</keyword>
<comment type="similarity">
    <text evidence="2 7">Belongs to the DPM3 family.</text>
</comment>
<comment type="pathway">
    <text evidence="7">Protein modification; protein glycosylation.</text>
</comment>
<dbReference type="UniPathway" id="UPA00378"/>
<evidence type="ECO:0000313" key="8">
    <source>
        <dbReference type="EMBL" id="OAQ29730.1"/>
    </source>
</evidence>
<comment type="subcellular location">
    <subcellularLocation>
        <location evidence="1 7">Endoplasmic reticulum membrane</location>
        <topology evidence="1 7">Multi-pass membrane protein</topology>
    </subcellularLocation>
</comment>
<sequence length="94" mass="10655">MTRATEAAAFFGITTTIYLALLFQWLPITLPETVQNFTLPVLPWWALVTFGAYSLGNIGYHVLTFRDCPEAYDELQVQIGEAQRDLRSKGMNIK</sequence>
<dbReference type="PANTHER" id="PTHR16433">
    <property type="entry name" value="DOLICHOL-PHOSPHATE MANNOSYLTRANSFERASE SUBUNIT 3"/>
    <property type="match status" value="1"/>
</dbReference>
<evidence type="ECO:0000256" key="5">
    <source>
        <dbReference type="ARBA" id="ARBA00022989"/>
    </source>
</evidence>
<accession>A0A197JWY1</accession>
<comment type="function">
    <text evidence="7">Stabilizer subunit of the dolichol-phosphate mannose (DPM) synthase complex; tethers catalytic subunit to the ER.</text>
</comment>
<evidence type="ECO:0000256" key="6">
    <source>
        <dbReference type="ARBA" id="ARBA00023136"/>
    </source>
</evidence>
<dbReference type="GO" id="GO:0005789">
    <property type="term" value="C:endoplasmic reticulum membrane"/>
    <property type="evidence" value="ECO:0007669"/>
    <property type="project" value="UniProtKB-SubCell"/>
</dbReference>
<evidence type="ECO:0000256" key="7">
    <source>
        <dbReference type="RuleBase" id="RU365085"/>
    </source>
</evidence>
<dbReference type="GO" id="GO:0006506">
    <property type="term" value="P:GPI anchor biosynthetic process"/>
    <property type="evidence" value="ECO:0007669"/>
    <property type="project" value="TreeGrafter"/>
</dbReference>
<evidence type="ECO:0000313" key="9">
    <source>
        <dbReference type="Proteomes" id="UP000078512"/>
    </source>
</evidence>
<dbReference type="InterPro" id="IPR013174">
    <property type="entry name" value="DPM3"/>
</dbReference>
<dbReference type="GO" id="GO:0033185">
    <property type="term" value="C:dolichol-phosphate-mannose synthase complex"/>
    <property type="evidence" value="ECO:0007669"/>
    <property type="project" value="TreeGrafter"/>
</dbReference>
<dbReference type="Pfam" id="PF08285">
    <property type="entry name" value="DPM3"/>
    <property type="match status" value="1"/>
</dbReference>
<evidence type="ECO:0000256" key="4">
    <source>
        <dbReference type="ARBA" id="ARBA00022824"/>
    </source>
</evidence>
<evidence type="ECO:0000256" key="1">
    <source>
        <dbReference type="ARBA" id="ARBA00004477"/>
    </source>
</evidence>
<dbReference type="Proteomes" id="UP000078512">
    <property type="component" value="Unassembled WGS sequence"/>
</dbReference>